<dbReference type="Gene3D" id="3.30.565.10">
    <property type="entry name" value="Histidine kinase-like ATPase, C-terminal domain"/>
    <property type="match status" value="1"/>
</dbReference>
<sequence>MRRTLLGKPRCGWLTFRIISFTSMATAFSGRVRGVRNRSIFWASSVMSTTEYAVEIQQDFLERQAKAQPIAAVAELIWNGLDADATRVDVDLERDALGEIAKVIVSDNGEGIPYEDAPSLFRRLGGSWKKNGLRTKTLQRTLHGQEGRGRFKAFSLGGVVDWKVVYRGTKGVFRYDISILESDIRHVRITDQTPFDGVPGVTVVVSELKRNFTSLNPENSIQDLSEIFAIYLKNYRDVQIRLVGETIDPATAIAGSWEEPLAPIIDDEGKAHDVSVEIIEWRRQTKRALYLCNERGFPLSQVEARFHVGDFHFSAYLKSTFITQLESNNSLDVAEMVPALVSAVEAARDKIKGIFRTRAAERARKVVDEWKARKLYPYEGEAQSHIETAERQIFDIVAVTVQEATPDLGETSRQQLALHLHMLRHAIERSPTELQKILDEVLRLPKRKQQELAQLLDETNLSGIISAASLVSDRLKFLHGLRIILFDFDAKERLKERTQLHKILEQNTWIFGEEYNLWASDKELTTVLKIHKDKLDPNLIIDEPVKLLTRKRGIIDLMLSRAQKRHRADDYEHLVIELKAPKVVLTSKELTQIKDYALSVSRDPRYHRVKGVRWHFWLISDEYDDFVQSEIESGPDRERRLVNRGPNFTIGIKTWGEILDENNARLQFIKEKLEHRVDDGQALAYLQEKHKAFLEGVLVEDEEVPVADSAESNEPQMQPAAP</sequence>
<protein>
    <recommendedName>
        <fullName evidence="3">ATP-binding protein</fullName>
    </recommendedName>
</protein>
<comment type="caution">
    <text evidence="1">The sequence shown here is derived from an EMBL/GenBank/DDBJ whole genome shotgun (WGS) entry which is preliminary data.</text>
</comment>
<dbReference type="EMBL" id="VJMF01000064">
    <property type="protein sequence ID" value="TRL30831.1"/>
    <property type="molecule type" value="Genomic_DNA"/>
</dbReference>
<evidence type="ECO:0008006" key="3">
    <source>
        <dbReference type="Google" id="ProtNLM"/>
    </source>
</evidence>
<reference evidence="1 2" key="1">
    <citation type="submission" date="2019-07" db="EMBL/GenBank/DDBJ databases">
        <title>Ln-dependent methylotrophs.</title>
        <authorList>
            <person name="Tani A."/>
        </authorList>
    </citation>
    <scope>NUCLEOTIDE SEQUENCE [LARGE SCALE GENOMIC DNA]</scope>
    <source>
        <strain evidence="1 2">SM89A</strain>
    </source>
</reference>
<evidence type="ECO:0000313" key="1">
    <source>
        <dbReference type="EMBL" id="TRL30831.1"/>
    </source>
</evidence>
<evidence type="ECO:0000313" key="2">
    <source>
        <dbReference type="Proteomes" id="UP000316781"/>
    </source>
</evidence>
<accession>A0A549SMI1</accession>
<dbReference type="SUPFAM" id="SSF55874">
    <property type="entry name" value="ATPase domain of HSP90 chaperone/DNA topoisomerase II/histidine kinase"/>
    <property type="match status" value="1"/>
</dbReference>
<dbReference type="InterPro" id="IPR036890">
    <property type="entry name" value="HATPase_C_sf"/>
</dbReference>
<gene>
    <name evidence="1" type="ORF">FM996_15335</name>
</gene>
<proteinExistence type="predicted"/>
<name>A0A549SMI1_METSR</name>
<organism evidence="1 2">
    <name type="scientific">Methylosinus sporium</name>
    <dbReference type="NCBI Taxonomy" id="428"/>
    <lineage>
        <taxon>Bacteria</taxon>
        <taxon>Pseudomonadati</taxon>
        <taxon>Pseudomonadota</taxon>
        <taxon>Alphaproteobacteria</taxon>
        <taxon>Hyphomicrobiales</taxon>
        <taxon>Methylocystaceae</taxon>
        <taxon>Methylosinus</taxon>
    </lineage>
</organism>
<dbReference type="Pfam" id="PF13589">
    <property type="entry name" value="HATPase_c_3"/>
    <property type="match status" value="1"/>
</dbReference>
<dbReference type="AlphaFoldDB" id="A0A549SMI1"/>
<dbReference type="Proteomes" id="UP000316781">
    <property type="component" value="Unassembled WGS sequence"/>
</dbReference>